<evidence type="ECO:0008006" key="3">
    <source>
        <dbReference type="Google" id="ProtNLM"/>
    </source>
</evidence>
<evidence type="ECO:0000313" key="1">
    <source>
        <dbReference type="EMBL" id="MFI5682192.1"/>
    </source>
</evidence>
<gene>
    <name evidence="1" type="ORF">ACIA8P_48025</name>
</gene>
<dbReference type="EMBL" id="JBITDC010000045">
    <property type="protein sequence ID" value="MFI5682192.1"/>
    <property type="molecule type" value="Genomic_DNA"/>
</dbReference>
<reference evidence="1 2" key="1">
    <citation type="submission" date="2024-10" db="EMBL/GenBank/DDBJ databases">
        <title>The Natural Products Discovery Center: Release of the First 8490 Sequenced Strains for Exploring Actinobacteria Biosynthetic Diversity.</title>
        <authorList>
            <person name="Kalkreuter E."/>
            <person name="Kautsar S.A."/>
            <person name="Yang D."/>
            <person name="Bader C.D."/>
            <person name="Teijaro C.N."/>
            <person name="Fluegel L."/>
            <person name="Davis C.M."/>
            <person name="Simpson J.R."/>
            <person name="Lauterbach L."/>
            <person name="Steele A.D."/>
            <person name="Gui C."/>
            <person name="Meng S."/>
            <person name="Li G."/>
            <person name="Viehrig K."/>
            <person name="Ye F."/>
            <person name="Su P."/>
            <person name="Kiefer A.F."/>
            <person name="Nichols A."/>
            <person name="Cepeda A.J."/>
            <person name="Yan W."/>
            <person name="Fan B."/>
            <person name="Jiang Y."/>
            <person name="Adhikari A."/>
            <person name="Zheng C.-J."/>
            <person name="Schuster L."/>
            <person name="Cowan T.M."/>
            <person name="Smanski M.J."/>
            <person name="Chevrette M.G."/>
            <person name="De Carvalho L.P.S."/>
            <person name="Shen B."/>
        </authorList>
    </citation>
    <scope>NUCLEOTIDE SEQUENCE [LARGE SCALE GENOMIC DNA]</scope>
    <source>
        <strain evidence="1 2">NPDC051599</strain>
    </source>
</reference>
<protein>
    <recommendedName>
        <fullName evidence="3">Enolase C-terminal domain-containing protein</fullName>
    </recommendedName>
</protein>
<comment type="caution">
    <text evidence="1">The sequence shown here is derived from an EMBL/GenBank/DDBJ whole genome shotgun (WGS) entry which is preliminary data.</text>
</comment>
<dbReference type="Proteomes" id="UP001612415">
    <property type="component" value="Unassembled WGS sequence"/>
</dbReference>
<dbReference type="RefSeq" id="WP_398663462.1">
    <property type="nucleotide sequence ID" value="NZ_JBITDC010000045.1"/>
</dbReference>
<proteinExistence type="predicted"/>
<accession>A0ABW7YIE1</accession>
<organism evidence="1 2">
    <name type="scientific">Streptomyces cellulosae</name>
    <dbReference type="NCBI Taxonomy" id="1968"/>
    <lineage>
        <taxon>Bacteria</taxon>
        <taxon>Bacillati</taxon>
        <taxon>Actinomycetota</taxon>
        <taxon>Actinomycetes</taxon>
        <taxon>Kitasatosporales</taxon>
        <taxon>Streptomycetaceae</taxon>
        <taxon>Streptomyces</taxon>
    </lineage>
</organism>
<evidence type="ECO:0000313" key="2">
    <source>
        <dbReference type="Proteomes" id="UP001612415"/>
    </source>
</evidence>
<sequence>MLVCHMKLAGGVVLSLHRAAELGVDHVMWDLTAAHVPYEVQLRLLEPLIAARPE</sequence>
<keyword evidence="2" id="KW-1185">Reference proteome</keyword>
<name>A0ABW7YIE1_STRCE</name>